<dbReference type="EMBL" id="JACXVP010000011">
    <property type="protein sequence ID" value="KAG5576667.1"/>
    <property type="molecule type" value="Genomic_DNA"/>
</dbReference>
<dbReference type="AlphaFoldDB" id="A0A9J5WL88"/>
<evidence type="ECO:0000313" key="2">
    <source>
        <dbReference type="Proteomes" id="UP000824120"/>
    </source>
</evidence>
<gene>
    <name evidence="1" type="ORF">H5410_056801</name>
</gene>
<comment type="caution">
    <text evidence="1">The sequence shown here is derived from an EMBL/GenBank/DDBJ whole genome shotgun (WGS) entry which is preliminary data.</text>
</comment>
<evidence type="ECO:0000313" key="1">
    <source>
        <dbReference type="EMBL" id="KAG5576667.1"/>
    </source>
</evidence>
<dbReference type="Proteomes" id="UP000824120">
    <property type="component" value="Chromosome 11"/>
</dbReference>
<name>A0A9J5WL88_SOLCO</name>
<protein>
    <submittedName>
        <fullName evidence="1">Uncharacterized protein</fullName>
    </submittedName>
</protein>
<keyword evidence="2" id="KW-1185">Reference proteome</keyword>
<organism evidence="1 2">
    <name type="scientific">Solanum commersonii</name>
    <name type="common">Commerson's wild potato</name>
    <name type="synonym">Commerson's nightshade</name>
    <dbReference type="NCBI Taxonomy" id="4109"/>
    <lineage>
        <taxon>Eukaryota</taxon>
        <taxon>Viridiplantae</taxon>
        <taxon>Streptophyta</taxon>
        <taxon>Embryophyta</taxon>
        <taxon>Tracheophyta</taxon>
        <taxon>Spermatophyta</taxon>
        <taxon>Magnoliopsida</taxon>
        <taxon>eudicotyledons</taxon>
        <taxon>Gunneridae</taxon>
        <taxon>Pentapetalae</taxon>
        <taxon>asterids</taxon>
        <taxon>lamiids</taxon>
        <taxon>Solanales</taxon>
        <taxon>Solanaceae</taxon>
        <taxon>Solanoideae</taxon>
        <taxon>Solaneae</taxon>
        <taxon>Solanum</taxon>
    </lineage>
</organism>
<reference evidence="1 2" key="1">
    <citation type="submission" date="2020-09" db="EMBL/GenBank/DDBJ databases">
        <title>De no assembly of potato wild relative species, Solanum commersonii.</title>
        <authorList>
            <person name="Cho K."/>
        </authorList>
    </citation>
    <scope>NUCLEOTIDE SEQUENCE [LARGE SCALE GENOMIC DNA]</scope>
    <source>
        <strain evidence="1">LZ3.2</strain>
        <tissue evidence="1">Leaf</tissue>
    </source>
</reference>
<proteinExistence type="predicted"/>
<accession>A0A9J5WL88</accession>
<sequence>MEKTHFELGEDEILLSSSTSKNSAGGSFGSIITFCVIGRHSTALRNYSQSTDCSFHRLFDPAPLELCILEQKAECVALANCQVCLAMLRLQLLCSFQPLCPFLRLSDVSNSSTQDSIMNAHKKTQFTYARINCALKDSSCDTLLPKILMLAILATCASLSSTRSI</sequence>